<evidence type="ECO:0000313" key="9">
    <source>
        <dbReference type="Proteomes" id="UP000198870"/>
    </source>
</evidence>
<feature type="transmembrane region" description="Helical" evidence="7">
    <location>
        <begin position="147"/>
        <end position="172"/>
    </location>
</feature>
<keyword evidence="5 7" id="KW-1133">Transmembrane helix</keyword>
<dbReference type="GO" id="GO:0005886">
    <property type="term" value="C:plasma membrane"/>
    <property type="evidence" value="ECO:0007669"/>
    <property type="project" value="UniProtKB-SubCell"/>
</dbReference>
<dbReference type="PANTHER" id="PTHR30086:SF14">
    <property type="entry name" value="HOMOSERINE_HOMOSERINE LACTONE EFFLUX PROTEIN"/>
    <property type="match status" value="1"/>
</dbReference>
<evidence type="ECO:0000256" key="2">
    <source>
        <dbReference type="ARBA" id="ARBA00007928"/>
    </source>
</evidence>
<dbReference type="Proteomes" id="UP000198870">
    <property type="component" value="Unassembled WGS sequence"/>
</dbReference>
<name>A0A1G5BMR1_9BACT</name>
<keyword evidence="3" id="KW-1003">Cell membrane</keyword>
<dbReference type="Pfam" id="PF01810">
    <property type="entry name" value="LysE"/>
    <property type="match status" value="1"/>
</dbReference>
<evidence type="ECO:0000256" key="1">
    <source>
        <dbReference type="ARBA" id="ARBA00004651"/>
    </source>
</evidence>
<evidence type="ECO:0000256" key="4">
    <source>
        <dbReference type="ARBA" id="ARBA00022692"/>
    </source>
</evidence>
<accession>A0A1G5BMR1</accession>
<dbReference type="EMBL" id="FMUX01000002">
    <property type="protein sequence ID" value="SCX91449.1"/>
    <property type="molecule type" value="Genomic_DNA"/>
</dbReference>
<dbReference type="InterPro" id="IPR001123">
    <property type="entry name" value="LeuE-type"/>
</dbReference>
<keyword evidence="6 7" id="KW-0472">Membrane</keyword>
<dbReference type="OrthoDB" id="9804822at2"/>
<keyword evidence="9" id="KW-1185">Reference proteome</keyword>
<gene>
    <name evidence="8" type="ORF">SAMN05216233_102101</name>
</gene>
<feature type="transmembrane region" description="Helical" evidence="7">
    <location>
        <begin position="119"/>
        <end position="141"/>
    </location>
</feature>
<evidence type="ECO:0000256" key="7">
    <source>
        <dbReference type="SAM" id="Phobius"/>
    </source>
</evidence>
<feature type="transmembrane region" description="Helical" evidence="7">
    <location>
        <begin position="71"/>
        <end position="92"/>
    </location>
</feature>
<organism evidence="8 9">
    <name type="scientific">Desulfoluna spongiiphila</name>
    <dbReference type="NCBI Taxonomy" id="419481"/>
    <lineage>
        <taxon>Bacteria</taxon>
        <taxon>Pseudomonadati</taxon>
        <taxon>Thermodesulfobacteriota</taxon>
        <taxon>Desulfobacteria</taxon>
        <taxon>Desulfobacterales</taxon>
        <taxon>Desulfolunaceae</taxon>
        <taxon>Desulfoluna</taxon>
    </lineage>
</organism>
<proteinExistence type="inferred from homology"/>
<dbReference type="STRING" id="419481.SAMN05216233_102101"/>
<sequence length="210" mass="23064">MTFQSWLIYIALVVVATATPGPAVFFIMTKSALHGWRQAIFAALGNIAGLFCLGIVAVSGLGIILETSETIYTAVKYAGSLYLMFLGLKLIFQQDPDLGTKHTEFHHAKMASCKMFTHAFGVAVTNPKAIIFLTALFPPFLNHDEALIPQFLVLILVLMGSSCVFLMLYALIVDRATNWFNKPYRMKAIRQTSGSVFVGFGLLMATSSNR</sequence>
<dbReference type="GO" id="GO:0042970">
    <property type="term" value="F:homoserine transmembrane transporter activity"/>
    <property type="evidence" value="ECO:0007669"/>
    <property type="project" value="TreeGrafter"/>
</dbReference>
<reference evidence="8 9" key="1">
    <citation type="submission" date="2016-10" db="EMBL/GenBank/DDBJ databases">
        <authorList>
            <person name="de Groot N.N."/>
        </authorList>
    </citation>
    <scope>NUCLEOTIDE SEQUENCE [LARGE SCALE GENOMIC DNA]</scope>
    <source>
        <strain evidence="8 9">AA1</strain>
    </source>
</reference>
<evidence type="ECO:0000256" key="3">
    <source>
        <dbReference type="ARBA" id="ARBA00022475"/>
    </source>
</evidence>
<dbReference type="AlphaFoldDB" id="A0A1G5BMR1"/>
<dbReference type="RefSeq" id="WP_092208383.1">
    <property type="nucleotide sequence ID" value="NZ_FMUX01000002.1"/>
</dbReference>
<evidence type="ECO:0000313" key="8">
    <source>
        <dbReference type="EMBL" id="SCX91449.1"/>
    </source>
</evidence>
<feature type="transmembrane region" description="Helical" evidence="7">
    <location>
        <begin position="6"/>
        <end position="27"/>
    </location>
</feature>
<evidence type="ECO:0000256" key="5">
    <source>
        <dbReference type="ARBA" id="ARBA00022989"/>
    </source>
</evidence>
<keyword evidence="4 7" id="KW-0812">Transmembrane</keyword>
<feature type="transmembrane region" description="Helical" evidence="7">
    <location>
        <begin position="39"/>
        <end position="65"/>
    </location>
</feature>
<protein>
    <submittedName>
        <fullName evidence="8">Threonine/homoserine/homoserine lactone efflux protein</fullName>
    </submittedName>
</protein>
<comment type="subcellular location">
    <subcellularLocation>
        <location evidence="1">Cell membrane</location>
        <topology evidence="1">Multi-pass membrane protein</topology>
    </subcellularLocation>
</comment>
<comment type="similarity">
    <text evidence="2">Belongs to the Rht family.</text>
</comment>
<dbReference type="PANTHER" id="PTHR30086">
    <property type="entry name" value="ARGININE EXPORTER PROTEIN ARGO"/>
    <property type="match status" value="1"/>
</dbReference>
<dbReference type="PIRSF" id="PIRSF006324">
    <property type="entry name" value="LeuE"/>
    <property type="match status" value="1"/>
</dbReference>
<evidence type="ECO:0000256" key="6">
    <source>
        <dbReference type="ARBA" id="ARBA00023136"/>
    </source>
</evidence>